<dbReference type="Proteomes" id="UP000051576">
    <property type="component" value="Unassembled WGS sequence"/>
</dbReference>
<sequence length="190" mass="20755">MKKLANDLRKVLGNAVLLITFRTKKEGGNQELSDTNYFKLYSYVVANELSDLIDVELFHDKTGISKLLQLAHAKGIFVIMSSHDFKKTPAKSEIITRLHLMAANGADIAKIAVMPQNVADVLNLLEATYIAHKMLEIPLITMSMGDIGKISRISGQIFGSAVTFGAVGQISALGQISLANLKQDIQDLEI</sequence>
<organism evidence="6 7">
    <name type="scientific">Liquorilactobacillus vini DSM 20605</name>
    <dbReference type="NCBI Taxonomy" id="1133569"/>
    <lineage>
        <taxon>Bacteria</taxon>
        <taxon>Bacillati</taxon>
        <taxon>Bacillota</taxon>
        <taxon>Bacilli</taxon>
        <taxon>Lactobacillales</taxon>
        <taxon>Lactobacillaceae</taxon>
        <taxon>Liquorilactobacillus</taxon>
    </lineage>
</organism>
<keyword evidence="3 5" id="KW-0456">Lyase</keyword>
<feature type="binding site" evidence="5">
    <location>
        <position position="22"/>
    </location>
    <ligand>
        <name>3-dehydroquinate</name>
        <dbReference type="ChEBI" id="CHEBI:32364"/>
    </ligand>
</feature>
<comment type="caution">
    <text evidence="6">The sequence shown here is derived from an EMBL/GenBank/DDBJ whole genome shotgun (WGS) entry which is preliminary data.</text>
</comment>
<comment type="function">
    <text evidence="5">Involved in the third step of the chorismate pathway, which leads to the biosynthesis of aromatic amino acids. Catalyzes the cis-dehydration of 3-dehydroquinate (DHQ) and introduces the first double bond of the aromatic ring to yield 3-dehydroshikimate.</text>
</comment>
<comment type="catalytic activity">
    <reaction evidence="1 5">
        <text>3-dehydroquinate = 3-dehydroshikimate + H2O</text>
        <dbReference type="Rhea" id="RHEA:21096"/>
        <dbReference type="ChEBI" id="CHEBI:15377"/>
        <dbReference type="ChEBI" id="CHEBI:16630"/>
        <dbReference type="ChEBI" id="CHEBI:32364"/>
        <dbReference type="EC" id="4.2.1.10"/>
    </reaction>
</comment>
<dbReference type="GO" id="GO:0009073">
    <property type="term" value="P:aromatic amino acid family biosynthetic process"/>
    <property type="evidence" value="ECO:0007669"/>
    <property type="project" value="UniProtKB-KW"/>
</dbReference>
<dbReference type="EC" id="4.2.1.10" evidence="5"/>
<name>A0A0R2BQT3_9LACO</name>
<dbReference type="GO" id="GO:0008652">
    <property type="term" value="P:amino acid biosynthetic process"/>
    <property type="evidence" value="ECO:0007669"/>
    <property type="project" value="UniProtKB-KW"/>
</dbReference>
<dbReference type="CDD" id="cd00502">
    <property type="entry name" value="DHQase_I"/>
    <property type="match status" value="1"/>
</dbReference>
<dbReference type="SUPFAM" id="SSF51569">
    <property type="entry name" value="Aldolase"/>
    <property type="match status" value="1"/>
</dbReference>
<dbReference type="UniPathway" id="UPA00053">
    <property type="reaction ID" value="UER00086"/>
</dbReference>
<keyword evidence="5" id="KW-0028">Amino-acid biosynthesis</keyword>
<evidence type="ECO:0000313" key="7">
    <source>
        <dbReference type="Proteomes" id="UP000051576"/>
    </source>
</evidence>
<gene>
    <name evidence="5" type="primary">aroD</name>
    <name evidence="6" type="ORF">FD21_GL000584</name>
</gene>
<evidence type="ECO:0000256" key="1">
    <source>
        <dbReference type="ARBA" id="ARBA00001864"/>
    </source>
</evidence>
<keyword evidence="2 5" id="KW-0057">Aromatic amino acid biosynthesis</keyword>
<dbReference type="FunFam" id="3.20.20.70:FF:000047">
    <property type="entry name" value="3-dehydroquinate dehydratase"/>
    <property type="match status" value="1"/>
</dbReference>
<feature type="active site" description="Schiff-base intermediate with substrate" evidence="5">
    <location>
        <position position="110"/>
    </location>
</feature>
<feature type="binding site" evidence="5">
    <location>
        <position position="171"/>
    </location>
    <ligand>
        <name>3-dehydroquinate</name>
        <dbReference type="ChEBI" id="CHEBI:32364"/>
    </ligand>
</feature>
<keyword evidence="4 5" id="KW-0704">Schiff base</keyword>
<dbReference type="InterPro" id="IPR001381">
    <property type="entry name" value="DHquinase_I"/>
</dbReference>
<proteinExistence type="inferred from homology"/>
<evidence type="ECO:0000256" key="5">
    <source>
        <dbReference type="HAMAP-Rule" id="MF_00214"/>
    </source>
</evidence>
<dbReference type="GO" id="GO:0003855">
    <property type="term" value="F:3-dehydroquinate dehydratase activity"/>
    <property type="evidence" value="ECO:0007669"/>
    <property type="project" value="UniProtKB-UniRule"/>
</dbReference>
<dbReference type="InterPro" id="IPR013785">
    <property type="entry name" value="Aldolase_TIM"/>
</dbReference>
<comment type="similarity">
    <text evidence="5">Belongs to the type-I 3-dehydroquinase family.</text>
</comment>
<feature type="active site" description="Proton donor/acceptor" evidence="5">
    <location>
        <position position="83"/>
    </location>
</feature>
<dbReference type="EMBL" id="AYYX01000172">
    <property type="protein sequence ID" value="KRM81745.1"/>
    <property type="molecule type" value="Genomic_DNA"/>
</dbReference>
<reference evidence="6 7" key="1">
    <citation type="journal article" date="2015" name="Genome Announc.">
        <title>Expanding the biotechnology potential of lactobacilli through comparative genomics of 213 strains and associated genera.</title>
        <authorList>
            <person name="Sun Z."/>
            <person name="Harris H.M."/>
            <person name="McCann A."/>
            <person name="Guo C."/>
            <person name="Argimon S."/>
            <person name="Zhang W."/>
            <person name="Yang X."/>
            <person name="Jeffery I.B."/>
            <person name="Cooney J.C."/>
            <person name="Kagawa T.F."/>
            <person name="Liu W."/>
            <person name="Song Y."/>
            <person name="Salvetti E."/>
            <person name="Wrobel A."/>
            <person name="Rasinkangas P."/>
            <person name="Parkhill J."/>
            <person name="Rea M.C."/>
            <person name="O'Sullivan O."/>
            <person name="Ritari J."/>
            <person name="Douillard F.P."/>
            <person name="Paul Ross R."/>
            <person name="Yang R."/>
            <person name="Briner A.E."/>
            <person name="Felis G.E."/>
            <person name="de Vos W.M."/>
            <person name="Barrangou R."/>
            <person name="Klaenhammer T.R."/>
            <person name="Caufield P.W."/>
            <person name="Cui Y."/>
            <person name="Zhang H."/>
            <person name="O'Toole P.W."/>
        </authorList>
    </citation>
    <scope>NUCLEOTIDE SEQUENCE [LARGE SCALE GENOMIC DNA]</scope>
    <source>
        <strain evidence="6 7">DSM 20605</strain>
    </source>
</reference>
<dbReference type="PANTHER" id="PTHR43699">
    <property type="entry name" value="3-DEHYDROQUINATE DEHYDRATASE"/>
    <property type="match status" value="1"/>
</dbReference>
<comment type="pathway">
    <text evidence="5">Metabolic intermediate biosynthesis; chorismate biosynthesis; chorismate from D-erythrose 4-phosphate and phosphoenolpyruvate: step 3/7.</text>
</comment>
<dbReference type="GO" id="GO:0009423">
    <property type="term" value="P:chorismate biosynthetic process"/>
    <property type="evidence" value="ECO:0007669"/>
    <property type="project" value="UniProtKB-UniRule"/>
</dbReference>
<evidence type="ECO:0000256" key="4">
    <source>
        <dbReference type="ARBA" id="ARBA00023270"/>
    </source>
</evidence>
<protein>
    <recommendedName>
        <fullName evidence="5">3-dehydroquinate dehydratase</fullName>
        <shortName evidence="5">3-dehydroquinase</shortName>
        <ecNumber evidence="5">4.2.1.10</ecNumber>
    </recommendedName>
    <alternativeName>
        <fullName evidence="5">Type I DHQase</fullName>
    </alternativeName>
    <alternativeName>
        <fullName evidence="5">Type I dehydroquinase</fullName>
        <shortName evidence="5">DHQ1</shortName>
    </alternativeName>
</protein>
<keyword evidence="7" id="KW-1185">Reference proteome</keyword>
<dbReference type="eggNOG" id="COG0710">
    <property type="taxonomic scope" value="Bacteria"/>
</dbReference>
<comment type="subunit">
    <text evidence="5">Homodimer.</text>
</comment>
<dbReference type="NCBIfam" id="TIGR01093">
    <property type="entry name" value="aroD"/>
    <property type="match status" value="1"/>
</dbReference>
<evidence type="ECO:0000313" key="6">
    <source>
        <dbReference type="EMBL" id="KRM81745.1"/>
    </source>
</evidence>
<feature type="binding site" evidence="5">
    <location>
        <position position="175"/>
    </location>
    <ligand>
        <name>3-dehydroquinate</name>
        <dbReference type="ChEBI" id="CHEBI:32364"/>
    </ligand>
</feature>
<dbReference type="PANTHER" id="PTHR43699:SF1">
    <property type="entry name" value="3-DEHYDROQUINATE DEHYDRATASE"/>
    <property type="match status" value="1"/>
</dbReference>
<evidence type="ECO:0000256" key="2">
    <source>
        <dbReference type="ARBA" id="ARBA00023141"/>
    </source>
</evidence>
<dbReference type="PATRIC" id="fig|1133569.4.peg.624"/>
<dbReference type="Pfam" id="PF01487">
    <property type="entry name" value="DHquinase_I"/>
    <property type="match status" value="1"/>
</dbReference>
<comment type="caution">
    <text evidence="5">Lacks conserved residue(s) required for the propagation of feature annotation.</text>
</comment>
<dbReference type="HAMAP" id="MF_00214">
    <property type="entry name" value="AroD"/>
    <property type="match status" value="1"/>
</dbReference>
<dbReference type="GO" id="GO:0046279">
    <property type="term" value="P:3,4-dihydroxybenzoate biosynthetic process"/>
    <property type="evidence" value="ECO:0007669"/>
    <property type="project" value="UniProtKB-ARBA"/>
</dbReference>
<dbReference type="Gene3D" id="3.20.20.70">
    <property type="entry name" value="Aldolase class I"/>
    <property type="match status" value="1"/>
</dbReference>
<evidence type="ECO:0000256" key="3">
    <source>
        <dbReference type="ARBA" id="ARBA00023239"/>
    </source>
</evidence>
<accession>A0A0R2BQT3</accession>
<dbReference type="InterPro" id="IPR050146">
    <property type="entry name" value="Type-I_3-dehydroquinase"/>
</dbReference>
<dbReference type="AlphaFoldDB" id="A0A0R2BQT3"/>
<dbReference type="STRING" id="1133569.FD21_GL000584"/>
<feature type="binding site" evidence="5">
    <location>
        <position position="152"/>
    </location>
    <ligand>
        <name>3-dehydroquinate</name>
        <dbReference type="ChEBI" id="CHEBI:32364"/>
    </ligand>
</feature>